<sequence length="141" mass="15987">MLLFKEMRNLGFELNSMTYNSLLSSLLRLEDLIHGKQVHCLVMKEGLDFDPYIAVSLLTMYSKCGSSEDFIKVCSNVMEWDQVSFNSIISGFSHLGSCWEVLQKFSDMRRACLDMDVFTLASVPELLASPLLFKKAGKPML</sequence>
<evidence type="ECO:0008006" key="4">
    <source>
        <dbReference type="Google" id="ProtNLM"/>
    </source>
</evidence>
<evidence type="ECO:0000256" key="1">
    <source>
        <dbReference type="ARBA" id="ARBA00022737"/>
    </source>
</evidence>
<protein>
    <recommendedName>
        <fullName evidence="4">Pentatricopeptide repeat-containing protein</fullName>
    </recommendedName>
</protein>
<dbReference type="EMBL" id="JADCNM010000011">
    <property type="protein sequence ID" value="KAG0462281.1"/>
    <property type="molecule type" value="Genomic_DNA"/>
</dbReference>
<dbReference type="GO" id="GO:0009451">
    <property type="term" value="P:RNA modification"/>
    <property type="evidence" value="ECO:0007669"/>
    <property type="project" value="InterPro"/>
</dbReference>
<dbReference type="AlphaFoldDB" id="A0A835UK29"/>
<dbReference type="OrthoDB" id="185373at2759"/>
<evidence type="ECO:0000313" key="3">
    <source>
        <dbReference type="Proteomes" id="UP000639772"/>
    </source>
</evidence>
<dbReference type="InterPro" id="IPR046960">
    <property type="entry name" value="PPR_At4g14850-like_plant"/>
</dbReference>
<dbReference type="InterPro" id="IPR002885">
    <property type="entry name" value="PPR_rpt"/>
</dbReference>
<evidence type="ECO:0000313" key="2">
    <source>
        <dbReference type="EMBL" id="KAG0462281.1"/>
    </source>
</evidence>
<dbReference type="Gene3D" id="1.25.40.10">
    <property type="entry name" value="Tetratricopeptide repeat domain"/>
    <property type="match status" value="1"/>
</dbReference>
<organism evidence="2 3">
    <name type="scientific">Vanilla planifolia</name>
    <name type="common">Vanilla</name>
    <dbReference type="NCBI Taxonomy" id="51239"/>
    <lineage>
        <taxon>Eukaryota</taxon>
        <taxon>Viridiplantae</taxon>
        <taxon>Streptophyta</taxon>
        <taxon>Embryophyta</taxon>
        <taxon>Tracheophyta</taxon>
        <taxon>Spermatophyta</taxon>
        <taxon>Magnoliopsida</taxon>
        <taxon>Liliopsida</taxon>
        <taxon>Asparagales</taxon>
        <taxon>Orchidaceae</taxon>
        <taxon>Vanilloideae</taxon>
        <taxon>Vanilleae</taxon>
        <taxon>Vanilla</taxon>
    </lineage>
</organism>
<dbReference type="GO" id="GO:0003723">
    <property type="term" value="F:RNA binding"/>
    <property type="evidence" value="ECO:0007669"/>
    <property type="project" value="InterPro"/>
</dbReference>
<reference evidence="2 3" key="1">
    <citation type="journal article" date="2020" name="Nat. Food">
        <title>A phased Vanilla planifolia genome enables genetic improvement of flavour and production.</title>
        <authorList>
            <person name="Hasing T."/>
            <person name="Tang H."/>
            <person name="Brym M."/>
            <person name="Khazi F."/>
            <person name="Huang T."/>
            <person name="Chambers A.H."/>
        </authorList>
    </citation>
    <scope>NUCLEOTIDE SEQUENCE [LARGE SCALE GENOMIC DNA]</scope>
    <source>
        <tissue evidence="2">Leaf</tissue>
    </source>
</reference>
<comment type="caution">
    <text evidence="2">The sequence shown here is derived from an EMBL/GenBank/DDBJ whole genome shotgun (WGS) entry which is preliminary data.</text>
</comment>
<dbReference type="Proteomes" id="UP000639772">
    <property type="component" value="Chromosome 11"/>
</dbReference>
<proteinExistence type="predicted"/>
<dbReference type="InterPro" id="IPR011990">
    <property type="entry name" value="TPR-like_helical_dom_sf"/>
</dbReference>
<dbReference type="PANTHER" id="PTHR47926">
    <property type="entry name" value="PENTATRICOPEPTIDE REPEAT-CONTAINING PROTEIN"/>
    <property type="match status" value="1"/>
</dbReference>
<keyword evidence="1" id="KW-0677">Repeat</keyword>
<accession>A0A835UK29</accession>
<dbReference type="Pfam" id="PF01535">
    <property type="entry name" value="PPR"/>
    <property type="match status" value="2"/>
</dbReference>
<name>A0A835UK29_VANPL</name>
<gene>
    <name evidence="2" type="ORF">HPP92_020757</name>
</gene>